<comment type="caution">
    <text evidence="2">The sequence shown here is derived from an EMBL/GenBank/DDBJ whole genome shotgun (WGS) entry which is preliminary data.</text>
</comment>
<feature type="transmembrane region" description="Helical" evidence="1">
    <location>
        <begin position="98"/>
        <end position="122"/>
    </location>
</feature>
<sequence>MQIIRKYKWFYLLNSFSIYILPLLFLIISGSYFDFLIVSATFLVPFGCLILGTVYGFLCKTAGDIPRYAIRVSLLIFPAVFVPSLTGDSFSEKLLTFMLLYICYFVLTIFAGLLGQVLRALFFKIRAGK</sequence>
<reference evidence="2 3" key="1">
    <citation type="submission" date="2024-02" db="EMBL/GenBank/DDBJ databases">
        <title>The Genome Sequence of Enterococcus sp. DIV0159.</title>
        <authorList>
            <person name="Earl A."/>
            <person name="Manson A."/>
            <person name="Gilmore M."/>
            <person name="Sanders J."/>
            <person name="Shea T."/>
            <person name="Howe W."/>
            <person name="Livny J."/>
            <person name="Cuomo C."/>
            <person name="Neafsey D."/>
            <person name="Birren B."/>
        </authorList>
    </citation>
    <scope>NUCLEOTIDE SEQUENCE [LARGE SCALE GENOMIC DNA]</scope>
    <source>
        <strain evidence="2 3">665A</strain>
    </source>
</reference>
<keyword evidence="1" id="KW-0812">Transmembrane</keyword>
<name>A0ABV0EVJ5_9ENTE</name>
<evidence type="ECO:0000313" key="3">
    <source>
        <dbReference type="Proteomes" id="UP000664357"/>
    </source>
</evidence>
<feature type="transmembrane region" description="Helical" evidence="1">
    <location>
        <begin position="68"/>
        <end position="86"/>
    </location>
</feature>
<organism evidence="2 3">
    <name type="scientific">Candidatus Enterococcus ferrettii</name>
    <dbReference type="NCBI Taxonomy" id="2815324"/>
    <lineage>
        <taxon>Bacteria</taxon>
        <taxon>Bacillati</taxon>
        <taxon>Bacillota</taxon>
        <taxon>Bacilli</taxon>
        <taxon>Lactobacillales</taxon>
        <taxon>Enterococcaceae</taxon>
        <taxon>Enterococcus</taxon>
    </lineage>
</organism>
<proteinExistence type="predicted"/>
<keyword evidence="3" id="KW-1185">Reference proteome</keyword>
<feature type="transmembrane region" description="Helical" evidence="1">
    <location>
        <begin position="35"/>
        <end position="56"/>
    </location>
</feature>
<accession>A0ABV0EVJ5</accession>
<gene>
    <name evidence="2" type="ORF">JZO67_003554</name>
</gene>
<keyword evidence="1" id="KW-1133">Transmembrane helix</keyword>
<dbReference type="Proteomes" id="UP000664357">
    <property type="component" value="Unassembled WGS sequence"/>
</dbReference>
<keyword evidence="1" id="KW-0472">Membrane</keyword>
<evidence type="ECO:0000313" key="2">
    <source>
        <dbReference type="EMBL" id="MEO1771573.1"/>
    </source>
</evidence>
<feature type="transmembrane region" description="Helical" evidence="1">
    <location>
        <begin position="9"/>
        <end position="29"/>
    </location>
</feature>
<evidence type="ECO:0000256" key="1">
    <source>
        <dbReference type="SAM" id="Phobius"/>
    </source>
</evidence>
<dbReference type="RefSeq" id="WP_207705321.1">
    <property type="nucleotide sequence ID" value="NZ_JAFREL020000003.1"/>
</dbReference>
<dbReference type="EMBL" id="JAFREL020000003">
    <property type="protein sequence ID" value="MEO1771573.1"/>
    <property type="molecule type" value="Genomic_DNA"/>
</dbReference>
<protein>
    <submittedName>
        <fullName evidence="2">Uncharacterized protein</fullName>
    </submittedName>
</protein>